<feature type="domain" description="Chorismate mutase" evidence="2">
    <location>
        <begin position="1"/>
        <end position="91"/>
    </location>
</feature>
<keyword evidence="1" id="KW-0413">Isomerase</keyword>
<dbReference type="SUPFAM" id="SSF48600">
    <property type="entry name" value="Chorismate mutase II"/>
    <property type="match status" value="1"/>
</dbReference>
<dbReference type="InterPro" id="IPR002701">
    <property type="entry name" value="CM_II_prokaryot"/>
</dbReference>
<gene>
    <name evidence="3" type="ORF">KC717_04920</name>
</gene>
<name>A0A955RKN1_9BACT</name>
<dbReference type="GO" id="GO:0004106">
    <property type="term" value="F:chorismate mutase activity"/>
    <property type="evidence" value="ECO:0007669"/>
    <property type="project" value="InterPro"/>
</dbReference>
<dbReference type="AlphaFoldDB" id="A0A955RKN1"/>
<reference evidence="3" key="1">
    <citation type="submission" date="2020-04" db="EMBL/GenBank/DDBJ databases">
        <authorList>
            <person name="Zhang T."/>
        </authorList>
    </citation>
    <scope>NUCLEOTIDE SEQUENCE</scope>
    <source>
        <strain evidence="3">HKST-UBA11</strain>
    </source>
</reference>
<dbReference type="PANTHER" id="PTHR38041">
    <property type="entry name" value="CHORISMATE MUTASE"/>
    <property type="match status" value="1"/>
</dbReference>
<comment type="caution">
    <text evidence="3">The sequence shown here is derived from an EMBL/GenBank/DDBJ whole genome shotgun (WGS) entry which is preliminary data.</text>
</comment>
<accession>A0A955RKN1</accession>
<dbReference type="Pfam" id="PF01817">
    <property type="entry name" value="CM_2"/>
    <property type="match status" value="1"/>
</dbReference>
<organism evidence="3 4">
    <name type="scientific">Candidatus Dojkabacteria bacterium</name>
    <dbReference type="NCBI Taxonomy" id="2099670"/>
    <lineage>
        <taxon>Bacteria</taxon>
        <taxon>Candidatus Dojkabacteria</taxon>
    </lineage>
</organism>
<dbReference type="PANTHER" id="PTHR38041:SF1">
    <property type="entry name" value="CHORISMATE MUTASE"/>
    <property type="match status" value="1"/>
</dbReference>
<proteinExistence type="predicted"/>
<dbReference type="GO" id="GO:0046417">
    <property type="term" value="P:chorismate metabolic process"/>
    <property type="evidence" value="ECO:0007669"/>
    <property type="project" value="InterPro"/>
</dbReference>
<evidence type="ECO:0000256" key="1">
    <source>
        <dbReference type="ARBA" id="ARBA00023235"/>
    </source>
</evidence>
<reference evidence="3" key="2">
    <citation type="journal article" date="2021" name="Microbiome">
        <title>Successional dynamics and alternative stable states in a saline activated sludge microbial community over 9 years.</title>
        <authorList>
            <person name="Wang Y."/>
            <person name="Ye J."/>
            <person name="Ju F."/>
            <person name="Liu L."/>
            <person name="Boyd J.A."/>
            <person name="Deng Y."/>
            <person name="Parks D.H."/>
            <person name="Jiang X."/>
            <person name="Yin X."/>
            <person name="Woodcroft B.J."/>
            <person name="Tyson G.W."/>
            <person name="Hugenholtz P."/>
            <person name="Polz M.F."/>
            <person name="Zhang T."/>
        </authorList>
    </citation>
    <scope>NUCLEOTIDE SEQUENCE</scope>
    <source>
        <strain evidence="3">HKST-UBA11</strain>
    </source>
</reference>
<dbReference type="SMART" id="SM00830">
    <property type="entry name" value="CM_2"/>
    <property type="match status" value="1"/>
</dbReference>
<dbReference type="EMBL" id="JAGQLH010000061">
    <property type="protein sequence ID" value="MCA9385960.1"/>
    <property type="molecule type" value="Genomic_DNA"/>
</dbReference>
<dbReference type="InterPro" id="IPR036979">
    <property type="entry name" value="CM_dom_sf"/>
</dbReference>
<dbReference type="Proteomes" id="UP000754563">
    <property type="component" value="Unassembled WGS sequence"/>
</dbReference>
<evidence type="ECO:0000259" key="2">
    <source>
        <dbReference type="PROSITE" id="PS51168"/>
    </source>
</evidence>
<evidence type="ECO:0000313" key="3">
    <source>
        <dbReference type="EMBL" id="MCA9385960.1"/>
    </source>
</evidence>
<dbReference type="Gene3D" id="1.20.59.10">
    <property type="entry name" value="Chorismate mutase"/>
    <property type="match status" value="1"/>
</dbReference>
<protein>
    <submittedName>
        <fullName evidence="3">Chorismate mutase</fullName>
    </submittedName>
</protein>
<dbReference type="GO" id="GO:0009697">
    <property type="term" value="P:salicylic acid biosynthetic process"/>
    <property type="evidence" value="ECO:0007669"/>
    <property type="project" value="TreeGrafter"/>
</dbReference>
<sequence>MTHNKLEKYRQKIDVIDATIVKLLAKRMLTVKRIGKYKKRHGIDIVQEDRWEQVLKRIKRLGERTEVLDEEFIEAIWNEIHEFSKRSQSSS</sequence>
<dbReference type="InterPro" id="IPR036263">
    <property type="entry name" value="Chorismate_II_sf"/>
</dbReference>
<dbReference type="PROSITE" id="PS51168">
    <property type="entry name" value="CHORISMATE_MUT_2"/>
    <property type="match status" value="1"/>
</dbReference>
<evidence type="ECO:0000313" key="4">
    <source>
        <dbReference type="Proteomes" id="UP000754563"/>
    </source>
</evidence>
<dbReference type="InterPro" id="IPR051331">
    <property type="entry name" value="Chorismate_mutase-related"/>
</dbReference>